<evidence type="ECO:0000256" key="1">
    <source>
        <dbReference type="PROSITE-ProRule" id="PRU00325"/>
    </source>
</evidence>
<keyword evidence="4" id="KW-1185">Reference proteome</keyword>
<evidence type="ECO:0000313" key="4">
    <source>
        <dbReference type="Proteomes" id="UP000807306"/>
    </source>
</evidence>
<proteinExistence type="predicted"/>
<comment type="caution">
    <text evidence="3">The sequence shown here is derived from an EMBL/GenBank/DDBJ whole genome shotgun (WGS) entry which is preliminary data.</text>
</comment>
<feature type="domain" description="SWIM-type" evidence="2">
    <location>
        <begin position="162"/>
        <end position="197"/>
    </location>
</feature>
<accession>A0A9P6E585</accession>
<protein>
    <recommendedName>
        <fullName evidence="2">SWIM-type domain-containing protein</fullName>
    </recommendedName>
</protein>
<dbReference type="GO" id="GO:0008270">
    <property type="term" value="F:zinc ion binding"/>
    <property type="evidence" value="ECO:0007669"/>
    <property type="project" value="UniProtKB-KW"/>
</dbReference>
<dbReference type="PROSITE" id="PS50966">
    <property type="entry name" value="ZF_SWIM"/>
    <property type="match status" value="1"/>
</dbReference>
<keyword evidence="1" id="KW-0862">Zinc</keyword>
<organism evidence="3 4">
    <name type="scientific">Crepidotus variabilis</name>
    <dbReference type="NCBI Taxonomy" id="179855"/>
    <lineage>
        <taxon>Eukaryota</taxon>
        <taxon>Fungi</taxon>
        <taxon>Dikarya</taxon>
        <taxon>Basidiomycota</taxon>
        <taxon>Agaricomycotina</taxon>
        <taxon>Agaricomycetes</taxon>
        <taxon>Agaricomycetidae</taxon>
        <taxon>Agaricales</taxon>
        <taxon>Agaricineae</taxon>
        <taxon>Crepidotaceae</taxon>
        <taxon>Crepidotus</taxon>
    </lineage>
</organism>
<keyword evidence="1" id="KW-0479">Metal-binding</keyword>
<dbReference type="OrthoDB" id="3261031at2759"/>
<evidence type="ECO:0000259" key="2">
    <source>
        <dbReference type="PROSITE" id="PS50966"/>
    </source>
</evidence>
<sequence length="301" mass="34964">MTRQYESAKKYLDEELFPCRAQWAWAYTAYKFTCGVRTNGRVEGENRVNKTIGGPKKSLKQVFDGLNERTDGQVFPGPLQIIRTHVGPYGLQVCFKQMQESVYYRTKVLQLPEGMHDWHMMNTFENDEIHISTRWLIRLIRDRGLSVQHLYRVESIGGQSLHMIAILSDGNYACDCCMGTNLGLPCRHYFQVLSSMPTLKFSLGIIRPRCVIYCYEITSLSEEIDGIKIKTLNLVRSLRLLPVKDKHLVRSNYLESIPNYKLLLCRIHCIQQINPPTQHLHQHRQFLLELHSTKPMLPSDH</sequence>
<name>A0A9P6E585_9AGAR</name>
<gene>
    <name evidence="3" type="ORF">CPB83DRAFT_776724</name>
</gene>
<reference evidence="3" key="1">
    <citation type="submission" date="2020-11" db="EMBL/GenBank/DDBJ databases">
        <authorList>
            <consortium name="DOE Joint Genome Institute"/>
            <person name="Ahrendt S."/>
            <person name="Riley R."/>
            <person name="Andreopoulos W."/>
            <person name="Labutti K."/>
            <person name="Pangilinan J."/>
            <person name="Ruiz-Duenas F.J."/>
            <person name="Barrasa J.M."/>
            <person name="Sanchez-Garcia M."/>
            <person name="Camarero S."/>
            <person name="Miyauchi S."/>
            <person name="Serrano A."/>
            <person name="Linde D."/>
            <person name="Babiker R."/>
            <person name="Drula E."/>
            <person name="Ayuso-Fernandez I."/>
            <person name="Pacheco R."/>
            <person name="Padilla G."/>
            <person name="Ferreira P."/>
            <person name="Barriuso J."/>
            <person name="Kellner H."/>
            <person name="Castanera R."/>
            <person name="Alfaro M."/>
            <person name="Ramirez L."/>
            <person name="Pisabarro A.G."/>
            <person name="Kuo A."/>
            <person name="Tritt A."/>
            <person name="Lipzen A."/>
            <person name="He G."/>
            <person name="Yan M."/>
            <person name="Ng V."/>
            <person name="Cullen D."/>
            <person name="Martin F."/>
            <person name="Rosso M.-N."/>
            <person name="Henrissat B."/>
            <person name="Hibbett D."/>
            <person name="Martinez A.T."/>
            <person name="Grigoriev I.V."/>
        </authorList>
    </citation>
    <scope>NUCLEOTIDE SEQUENCE</scope>
    <source>
        <strain evidence="3">CBS 506.95</strain>
    </source>
</reference>
<dbReference type="AlphaFoldDB" id="A0A9P6E585"/>
<dbReference type="Proteomes" id="UP000807306">
    <property type="component" value="Unassembled WGS sequence"/>
</dbReference>
<dbReference type="InterPro" id="IPR007527">
    <property type="entry name" value="Znf_SWIM"/>
</dbReference>
<evidence type="ECO:0000313" key="3">
    <source>
        <dbReference type="EMBL" id="KAF9522673.1"/>
    </source>
</evidence>
<dbReference type="EMBL" id="MU157937">
    <property type="protein sequence ID" value="KAF9522673.1"/>
    <property type="molecule type" value="Genomic_DNA"/>
</dbReference>
<keyword evidence="1" id="KW-0863">Zinc-finger</keyword>